<gene>
    <name evidence="1" type="ORF">F5876DRAFT_42311</name>
</gene>
<accession>A0ACC1TZG5</accession>
<dbReference type="EMBL" id="MU795116">
    <property type="protein sequence ID" value="KAJ3810170.1"/>
    <property type="molecule type" value="Genomic_DNA"/>
</dbReference>
<protein>
    <submittedName>
        <fullName evidence="1">SWI/SNF complex protein</fullName>
    </submittedName>
</protein>
<proteinExistence type="predicted"/>
<organism evidence="1 2">
    <name type="scientific">Lentinula aff. lateritia</name>
    <dbReference type="NCBI Taxonomy" id="2804960"/>
    <lineage>
        <taxon>Eukaryota</taxon>
        <taxon>Fungi</taxon>
        <taxon>Dikarya</taxon>
        <taxon>Basidiomycota</taxon>
        <taxon>Agaricomycotina</taxon>
        <taxon>Agaricomycetes</taxon>
        <taxon>Agaricomycetidae</taxon>
        <taxon>Agaricales</taxon>
        <taxon>Marasmiineae</taxon>
        <taxon>Omphalotaceae</taxon>
        <taxon>Lentinula</taxon>
    </lineage>
</organism>
<keyword evidence="2" id="KW-1185">Reference proteome</keyword>
<reference evidence="1" key="1">
    <citation type="submission" date="2022-09" db="EMBL/GenBank/DDBJ databases">
        <title>A Global Phylogenomic Analysis of the Shiitake Genus Lentinula.</title>
        <authorList>
            <consortium name="DOE Joint Genome Institute"/>
            <person name="Sierra-Patev S."/>
            <person name="Min B."/>
            <person name="Naranjo-Ortiz M."/>
            <person name="Looney B."/>
            <person name="Konkel Z."/>
            <person name="Slot J.C."/>
            <person name="Sakamoto Y."/>
            <person name="Steenwyk J.L."/>
            <person name="Rokas A."/>
            <person name="Carro J."/>
            <person name="Camarero S."/>
            <person name="Ferreira P."/>
            <person name="Molpeceres G."/>
            <person name="Ruiz-Duenas F.J."/>
            <person name="Serrano A."/>
            <person name="Henrissat B."/>
            <person name="Drula E."/>
            <person name="Hughes K.W."/>
            <person name="Mata J.L."/>
            <person name="Ishikawa N.K."/>
            <person name="Vargas-Isla R."/>
            <person name="Ushijima S."/>
            <person name="Smith C.A."/>
            <person name="Ahrendt S."/>
            <person name="Andreopoulos W."/>
            <person name="He G."/>
            <person name="Labutti K."/>
            <person name="Lipzen A."/>
            <person name="Ng V."/>
            <person name="Riley R."/>
            <person name="Sandor L."/>
            <person name="Barry K."/>
            <person name="Martinez A.T."/>
            <person name="Xiao Y."/>
            <person name="Gibbons J.G."/>
            <person name="Terashima K."/>
            <person name="Grigoriev I.V."/>
            <person name="Hibbett D.S."/>
        </authorList>
    </citation>
    <scope>NUCLEOTIDE SEQUENCE</scope>
    <source>
        <strain evidence="1">TMI1499</strain>
    </source>
</reference>
<name>A0ACC1TZG5_9AGAR</name>
<evidence type="ECO:0000313" key="1">
    <source>
        <dbReference type="EMBL" id="KAJ3810170.1"/>
    </source>
</evidence>
<comment type="caution">
    <text evidence="1">The sequence shown here is derived from an EMBL/GenBank/DDBJ whole genome shotgun (WGS) entry which is preliminary data.</text>
</comment>
<dbReference type="Proteomes" id="UP001163835">
    <property type="component" value="Unassembled WGS sequence"/>
</dbReference>
<evidence type="ECO:0000313" key="2">
    <source>
        <dbReference type="Proteomes" id="UP001163835"/>
    </source>
</evidence>
<sequence length="673" mass="73116">MEKRTGSPSSEESDAKRARMSENATSVDPETAPGKRSELEPISSGEIGNLPPEGEPEPRPESGDGADDDGDSGDDNDDEDPAQLEATRQRLEEQARKYLAAQTHEVIIPSFSAWFDMSKIHPVERRALPEFFNSRNRSKTPAIYKDYRDFMINTYRLRPTEYLTLTACRRNLAGDVCAIMRVHAFLEQWGLINYQVDPETRPATLAPPFTGHFRVILDTPRGLQSLHPGTRPSNPGAAAVNGVSSTSQHTDSSTSASLKLRNSIYQTTNKSSRPVSASEATALANGINGSNGSRTQGLYTCDTCGSDCSAVRYHHLKEKNFEICAPCYLEGRFPSNMFSGDFVKLSRAVVHGSTDDDWTDQEVLLLLEGVEMYDDDWSKVQEHVGTRTAQQCIQKFIALPIEDPYLDSEASMGPLRFGRVPFEQADNPVMSVVAFLAGVVAPSVGAEAAKTALHELIKTDKDDQKPGADTSAAEGSDSEKQDDKMIEDSNEDTETNRPPTDRMSVDPSSTSANLPSPSSSKHSVPHSKVVRAAHLALNSSAKAAASLASAEDQQIKSSLSKLVNLTLTKLELKMTQFEELEEILEDERKGLESARLALVQERLGIKRSLEYVRGEIAKFQGMGVAAPQTLINAANGTSLGTTGQGTQATPVDTTPQLVEAIGPISDGSLLQLT</sequence>